<proteinExistence type="inferred from homology"/>
<evidence type="ECO:0000256" key="2">
    <source>
        <dbReference type="ARBA" id="ARBA00005532"/>
    </source>
</evidence>
<evidence type="ECO:0000313" key="10">
    <source>
        <dbReference type="EMBL" id="HCY80380.1"/>
    </source>
</evidence>
<feature type="domain" description="Translation elongation factor EFTs/EF1B dimerisation" evidence="9">
    <location>
        <begin position="232"/>
        <end position="325"/>
    </location>
</feature>
<organism evidence="10 11">
    <name type="scientific">Xanthomarina gelatinilytica</name>
    <dbReference type="NCBI Taxonomy" id="1137281"/>
    <lineage>
        <taxon>Bacteria</taxon>
        <taxon>Pseudomonadati</taxon>
        <taxon>Bacteroidota</taxon>
        <taxon>Flavobacteriia</taxon>
        <taxon>Flavobacteriales</taxon>
        <taxon>Flavobacteriaceae</taxon>
        <taxon>Xanthomarina</taxon>
    </lineage>
</organism>
<dbReference type="InterPro" id="IPR018101">
    <property type="entry name" value="Transl_elong_Ts_CS"/>
</dbReference>
<dbReference type="PANTHER" id="PTHR11741:SF0">
    <property type="entry name" value="ELONGATION FACTOR TS, MITOCHONDRIAL"/>
    <property type="match status" value="1"/>
</dbReference>
<evidence type="ECO:0000256" key="4">
    <source>
        <dbReference type="ARBA" id="ARBA00022490"/>
    </source>
</evidence>
<name>A0A3D6BMB0_9FLAO</name>
<dbReference type="SUPFAM" id="SSF46934">
    <property type="entry name" value="UBA-like"/>
    <property type="match status" value="1"/>
</dbReference>
<evidence type="ECO:0000256" key="3">
    <source>
        <dbReference type="ARBA" id="ARBA00016956"/>
    </source>
</evidence>
<reference evidence="10 11" key="1">
    <citation type="journal article" date="2018" name="Nat. Biotechnol.">
        <title>A standardized bacterial taxonomy based on genome phylogeny substantially revises the tree of life.</title>
        <authorList>
            <person name="Parks D.H."/>
            <person name="Chuvochina M."/>
            <person name="Waite D.W."/>
            <person name="Rinke C."/>
            <person name="Skarshewski A."/>
            <person name="Chaumeil P.A."/>
            <person name="Hugenholtz P."/>
        </authorList>
    </citation>
    <scope>NUCLEOTIDE SEQUENCE [LARGE SCALE GENOMIC DNA]</scope>
    <source>
        <strain evidence="10">UBA10227</strain>
    </source>
</reference>
<evidence type="ECO:0000256" key="1">
    <source>
        <dbReference type="ARBA" id="ARBA00004496"/>
    </source>
</evidence>
<comment type="subcellular location">
    <subcellularLocation>
        <location evidence="1 8">Cytoplasm</location>
    </subcellularLocation>
</comment>
<dbReference type="GO" id="GO:0003746">
    <property type="term" value="F:translation elongation factor activity"/>
    <property type="evidence" value="ECO:0007669"/>
    <property type="project" value="UniProtKB-UniRule"/>
</dbReference>
<dbReference type="Gene3D" id="1.10.286.20">
    <property type="match status" value="1"/>
</dbReference>
<dbReference type="NCBIfam" id="TIGR00116">
    <property type="entry name" value="tsf"/>
    <property type="match status" value="1"/>
</dbReference>
<keyword evidence="4 8" id="KW-0963">Cytoplasm</keyword>
<dbReference type="Proteomes" id="UP000263268">
    <property type="component" value="Unassembled WGS sequence"/>
</dbReference>
<accession>A0A3D6BMB0</accession>
<dbReference type="InterPro" id="IPR014039">
    <property type="entry name" value="Transl_elong_EFTs/EF1B_dimer"/>
</dbReference>
<evidence type="ECO:0000313" key="11">
    <source>
        <dbReference type="Proteomes" id="UP000263268"/>
    </source>
</evidence>
<evidence type="ECO:0000256" key="5">
    <source>
        <dbReference type="ARBA" id="ARBA00022768"/>
    </source>
</evidence>
<dbReference type="Gene3D" id="3.30.479.20">
    <property type="entry name" value="Elongation factor Ts, dimerisation domain"/>
    <property type="match status" value="2"/>
</dbReference>
<protein>
    <recommendedName>
        <fullName evidence="3 8">Elongation factor Ts</fullName>
        <shortName evidence="8">EF-Ts</shortName>
    </recommendedName>
</protein>
<evidence type="ECO:0000256" key="8">
    <source>
        <dbReference type="HAMAP-Rule" id="MF_00050"/>
    </source>
</evidence>
<feature type="region of interest" description="Involved in Mg(2+) ion dislocation from EF-Tu" evidence="8">
    <location>
        <begin position="85"/>
        <end position="88"/>
    </location>
</feature>
<dbReference type="GO" id="GO:0005737">
    <property type="term" value="C:cytoplasm"/>
    <property type="evidence" value="ECO:0007669"/>
    <property type="project" value="UniProtKB-SubCell"/>
</dbReference>
<dbReference type="Gene3D" id="1.10.8.10">
    <property type="entry name" value="DNA helicase RuvA subunit, C-terminal domain"/>
    <property type="match status" value="1"/>
</dbReference>
<dbReference type="Pfam" id="PF00889">
    <property type="entry name" value="EF_TS"/>
    <property type="match status" value="2"/>
</dbReference>
<comment type="similarity">
    <text evidence="2 8">Belongs to the EF-Ts family.</text>
</comment>
<evidence type="ECO:0000259" key="9">
    <source>
        <dbReference type="Pfam" id="PF00889"/>
    </source>
</evidence>
<keyword evidence="5 8" id="KW-0251">Elongation factor</keyword>
<dbReference type="FunFam" id="1.10.8.10:FF:000001">
    <property type="entry name" value="Elongation factor Ts"/>
    <property type="match status" value="1"/>
</dbReference>
<comment type="function">
    <text evidence="7 8">Associates with the EF-Tu.GDP complex and induces the exchange of GDP to GTP. It remains bound to the aminoacyl-tRNA.EF-Tu.GTP complex up to the GTP hydrolysis stage on the ribosome.</text>
</comment>
<dbReference type="HAMAP" id="MF_00050">
    <property type="entry name" value="EF_Ts"/>
    <property type="match status" value="1"/>
</dbReference>
<dbReference type="InterPro" id="IPR001816">
    <property type="entry name" value="Transl_elong_EFTs/EF1B"/>
</dbReference>
<evidence type="ECO:0000256" key="7">
    <source>
        <dbReference type="ARBA" id="ARBA00025453"/>
    </source>
</evidence>
<dbReference type="InterPro" id="IPR036402">
    <property type="entry name" value="EF-Ts_dimer_sf"/>
</dbReference>
<dbReference type="AlphaFoldDB" id="A0A3D6BMB0"/>
<dbReference type="SUPFAM" id="SSF54713">
    <property type="entry name" value="Elongation factor Ts (EF-Ts), dimerisation domain"/>
    <property type="match status" value="2"/>
</dbReference>
<keyword evidence="6 8" id="KW-0648">Protein biosynthesis</keyword>
<gene>
    <name evidence="8" type="primary">tsf</name>
    <name evidence="10" type="ORF">DHV22_01610</name>
</gene>
<comment type="caution">
    <text evidence="10">The sequence shown here is derived from an EMBL/GenBank/DDBJ whole genome shotgun (WGS) entry which is preliminary data.</text>
</comment>
<dbReference type="PROSITE" id="PS01126">
    <property type="entry name" value="EF_TS_1"/>
    <property type="match status" value="1"/>
</dbReference>
<feature type="domain" description="Translation elongation factor EFTs/EF1B dimerisation" evidence="9">
    <location>
        <begin position="77"/>
        <end position="214"/>
    </location>
</feature>
<dbReference type="CDD" id="cd14275">
    <property type="entry name" value="UBA_EF-Ts"/>
    <property type="match status" value="1"/>
</dbReference>
<dbReference type="EMBL" id="DPRK01000022">
    <property type="protein sequence ID" value="HCY80380.1"/>
    <property type="molecule type" value="Genomic_DNA"/>
</dbReference>
<dbReference type="FunFam" id="1.10.286.20:FF:000004">
    <property type="entry name" value="Elongation factor Ts"/>
    <property type="match status" value="1"/>
</dbReference>
<sequence length="325" mass="35443">MEAMVKITAQEVNKLRQATGAGMMDCKKALVEAEGDFDKAIDVLRKKGQKVAEKRADRDSSEGAAIAKINDDNTVGVAIVLGCETDFVGKNENFVALANELAEKAINFNSKEDFLASDFGGMTVADKLVEQTGVIGEKLDITAFEKLEAPYVGQYVHINKIAALVGLSKEVENAETLVKDVAMQVASMGATTLSYKDFDPEFIAAETEARIAVIEKDNIELGRLGKTLKNVPQYISMAQLTPEVLAQAEEAAKAELKAEGKPEQIWDRILPGKMERFISDNTTLDQEKCLLDQNFIKDEKMSVAKYVASYGDVSITGFKRVSVGE</sequence>
<evidence type="ECO:0000256" key="6">
    <source>
        <dbReference type="ARBA" id="ARBA00022917"/>
    </source>
</evidence>
<dbReference type="PANTHER" id="PTHR11741">
    <property type="entry name" value="ELONGATION FACTOR TS"/>
    <property type="match status" value="1"/>
</dbReference>
<dbReference type="InterPro" id="IPR009060">
    <property type="entry name" value="UBA-like_sf"/>
</dbReference>